<keyword evidence="3" id="KW-0813">Transport</keyword>
<evidence type="ECO:0000256" key="5">
    <source>
        <dbReference type="ARBA" id="ARBA00022692"/>
    </source>
</evidence>
<organism evidence="9 10">
    <name type="scientific">Escherichia coli</name>
    <dbReference type="NCBI Taxonomy" id="562"/>
    <lineage>
        <taxon>Bacteria</taxon>
        <taxon>Pseudomonadati</taxon>
        <taxon>Pseudomonadota</taxon>
        <taxon>Gammaproteobacteria</taxon>
        <taxon>Enterobacterales</taxon>
        <taxon>Enterobacteriaceae</taxon>
        <taxon>Escherichia</taxon>
    </lineage>
</organism>
<dbReference type="PANTHER" id="PTHR30252">
    <property type="entry name" value="INNER MEMBRANE PEPTIDE TRANSPORTER"/>
    <property type="match status" value="1"/>
</dbReference>
<sequence>MDTKKLFKTHTLGDSRNHRCILPRGSCITSGGARQCPVDRVASVSVYLVAYRYYSLYIAQKVMKLDPTRATPAVINNDGLNYVPTNRYVLFGHHFAAIAVRVRWLVRFSPHRWVTCLVPVAAGGGSAGRCGTGLYGAVISSRRNGASLGEMIKEEMGPVPGLSRCLAVS</sequence>
<evidence type="ECO:0000256" key="1">
    <source>
        <dbReference type="ARBA" id="ARBA00004651"/>
    </source>
</evidence>
<dbReference type="GO" id="GO:0005886">
    <property type="term" value="C:plasma membrane"/>
    <property type="evidence" value="ECO:0007669"/>
    <property type="project" value="UniProtKB-SubCell"/>
</dbReference>
<keyword evidence="4" id="KW-1003">Cell membrane</keyword>
<evidence type="ECO:0000313" key="9">
    <source>
        <dbReference type="EMBL" id="STL26745.1"/>
    </source>
</evidence>
<feature type="domain" description="CstA N-terminal" evidence="8">
    <location>
        <begin position="41"/>
        <end position="165"/>
    </location>
</feature>
<evidence type="ECO:0000256" key="6">
    <source>
        <dbReference type="ARBA" id="ARBA00022989"/>
    </source>
</evidence>
<dbReference type="EMBL" id="UGED01000005">
    <property type="protein sequence ID" value="STL26745.1"/>
    <property type="molecule type" value="Genomic_DNA"/>
</dbReference>
<keyword evidence="7" id="KW-0472">Membrane</keyword>
<comment type="subcellular location">
    <subcellularLocation>
        <location evidence="1">Cell membrane</location>
        <topology evidence="1">Multi-pass membrane protein</topology>
    </subcellularLocation>
</comment>
<dbReference type="InterPro" id="IPR051605">
    <property type="entry name" value="CstA"/>
</dbReference>
<evidence type="ECO:0000256" key="3">
    <source>
        <dbReference type="ARBA" id="ARBA00022448"/>
    </source>
</evidence>
<protein>
    <submittedName>
        <fullName evidence="9">Putative carbon starvation protein</fullName>
    </submittedName>
</protein>
<comment type="similarity">
    <text evidence="2">Belongs to the peptide transporter carbon starvation (CstA) (TC 2.A.114) family.</text>
</comment>
<evidence type="ECO:0000256" key="4">
    <source>
        <dbReference type="ARBA" id="ARBA00022475"/>
    </source>
</evidence>
<evidence type="ECO:0000256" key="2">
    <source>
        <dbReference type="ARBA" id="ARBA00007755"/>
    </source>
</evidence>
<dbReference type="Pfam" id="PF02554">
    <property type="entry name" value="CstA"/>
    <property type="match status" value="1"/>
</dbReference>
<evidence type="ECO:0000256" key="7">
    <source>
        <dbReference type="ARBA" id="ARBA00023136"/>
    </source>
</evidence>
<keyword evidence="5" id="KW-0812">Transmembrane</keyword>
<evidence type="ECO:0000313" key="10">
    <source>
        <dbReference type="Proteomes" id="UP000254052"/>
    </source>
</evidence>
<evidence type="ECO:0000259" key="8">
    <source>
        <dbReference type="Pfam" id="PF02554"/>
    </source>
</evidence>
<dbReference type="AlphaFoldDB" id="A0A377AQL9"/>
<keyword evidence="6" id="KW-1133">Transmembrane helix</keyword>
<dbReference type="PANTHER" id="PTHR30252:SF3">
    <property type="entry name" value="PYRUVATE_PROTON SYMPORTER BTST"/>
    <property type="match status" value="1"/>
</dbReference>
<proteinExistence type="inferred from homology"/>
<reference evidence="9 10" key="1">
    <citation type="submission" date="2018-06" db="EMBL/GenBank/DDBJ databases">
        <authorList>
            <consortium name="Pathogen Informatics"/>
            <person name="Doyle S."/>
        </authorList>
    </citation>
    <scope>NUCLEOTIDE SEQUENCE [LARGE SCALE GENOMIC DNA]</scope>
    <source>
        <strain evidence="9 10">NCTC9962</strain>
    </source>
</reference>
<name>A0A377AQL9_ECOLX</name>
<dbReference type="Proteomes" id="UP000254052">
    <property type="component" value="Unassembled WGS sequence"/>
</dbReference>
<accession>A0A377AQL9</accession>
<gene>
    <name evidence="9" type="primary">yjiY_1</name>
    <name evidence="9" type="ORF">NCTC9962_01533</name>
</gene>
<dbReference type="GO" id="GO:0009267">
    <property type="term" value="P:cellular response to starvation"/>
    <property type="evidence" value="ECO:0007669"/>
    <property type="project" value="InterPro"/>
</dbReference>
<dbReference type="InterPro" id="IPR003706">
    <property type="entry name" value="CstA_N"/>
</dbReference>